<dbReference type="RefSeq" id="WP_139615988.1">
    <property type="nucleotide sequence ID" value="NZ_CP040762.1"/>
</dbReference>
<sequence>MFLEAGLPEDQIGEVLGHFYTFNAAPEILTLTDYATAKAIYVVMDGRIASQDTLSPVARYVISLGNRLTEWETKGGQLNS</sequence>
<proteinExistence type="predicted"/>
<dbReference type="EMBL" id="CP040762">
    <property type="protein sequence ID" value="QDA36215.1"/>
    <property type="molecule type" value="Genomic_DNA"/>
</dbReference>
<geneLocation type="plasmid" evidence="1 2">
    <name>unnamed2</name>
</geneLocation>
<dbReference type="AlphaFoldDB" id="A0A4Y5STW0"/>
<reference evidence="2" key="1">
    <citation type="submission" date="2019-05" db="EMBL/GenBank/DDBJ databases">
        <title>Tamlana fucoidanivorans sp. nov., isolated from the surface of algae collected from Fujian province in China.</title>
        <authorList>
            <person name="Li J."/>
        </authorList>
    </citation>
    <scope>NUCLEOTIDE SEQUENCE [LARGE SCALE GENOMIC DNA]</scope>
    <source>
        <strain evidence="2">2251</strain>
        <plasmid evidence="2">unnamed2</plasmid>
    </source>
</reference>
<name>A0A4Y5STW0_9RHOB</name>
<evidence type="ECO:0000313" key="2">
    <source>
        <dbReference type="Proteomes" id="UP000296374"/>
    </source>
</evidence>
<organism evidence="1 2">
    <name type="scientific">Paracoccus liaowanqingii</name>
    <dbReference type="NCBI Taxonomy" id="2560053"/>
    <lineage>
        <taxon>Bacteria</taxon>
        <taxon>Pseudomonadati</taxon>
        <taxon>Pseudomonadota</taxon>
        <taxon>Alphaproteobacteria</taxon>
        <taxon>Rhodobacterales</taxon>
        <taxon>Paracoccaceae</taxon>
        <taxon>Paracoccus</taxon>
    </lineage>
</organism>
<dbReference type="Proteomes" id="UP000296374">
    <property type="component" value="Plasmid unnamed2"/>
</dbReference>
<gene>
    <name evidence="1" type="ORF">E4191_19020</name>
</gene>
<accession>A0A4Y5STW0</accession>
<evidence type="ECO:0000313" key="1">
    <source>
        <dbReference type="EMBL" id="QDA36215.1"/>
    </source>
</evidence>
<dbReference type="KEGG" id="plia:E4191_19020"/>
<keyword evidence="1" id="KW-0614">Plasmid</keyword>
<protein>
    <submittedName>
        <fullName evidence="1">Uncharacterized protein</fullName>
    </submittedName>
</protein>